<sequence length="372" mass="42724">MMLKLTMNPRKRSKRHRLIPRRLRLPQTSHRMEVDDEEDPNVFTDMISDNILAMISQEKSGNYTCVDYLSKTAWQQSVYQLMKKAEHEFSSRHPVGNSRIDEYCREQIVEWSFRVVDYFRIDREVVALSMSFLDRFLATCRCDRSSFKLAATTTLHLAVKLLYPCKLADLGILSDLSRGEFDMNDVAEMETHILRSLSWKLHPPTSLAFVSFILDYFFATTKSSLSIADYDDVYDVASFFSELAVCDYFFVPLNGSSIALASILNALEGMFGPDNHLAGEVLRLARHFEFVGSQDLSAARNRLWELYERSEECALHNDKLIDDDRQASWHGGIFVKKASNLSPVSVSKPCHSATDFVCHSTRLSHQVRNESW</sequence>
<gene>
    <name evidence="3" type="ORF">ACOF00016_LOCUS9676</name>
</gene>
<feature type="domain" description="Cyclin-like" evidence="2">
    <location>
        <begin position="110"/>
        <end position="195"/>
    </location>
</feature>
<dbReference type="PANTHER" id="PTHR10177">
    <property type="entry name" value="CYCLINS"/>
    <property type="match status" value="1"/>
</dbReference>
<organism evidence="3">
    <name type="scientific">Amphora coffeiformis</name>
    <dbReference type="NCBI Taxonomy" id="265554"/>
    <lineage>
        <taxon>Eukaryota</taxon>
        <taxon>Sar</taxon>
        <taxon>Stramenopiles</taxon>
        <taxon>Ochrophyta</taxon>
        <taxon>Bacillariophyta</taxon>
        <taxon>Bacillariophyceae</taxon>
        <taxon>Bacillariophycidae</taxon>
        <taxon>Thalassiophysales</taxon>
        <taxon>Catenulaceae</taxon>
        <taxon>Amphora</taxon>
    </lineage>
</organism>
<dbReference type="InterPro" id="IPR013763">
    <property type="entry name" value="Cyclin-like_dom"/>
</dbReference>
<dbReference type="SMART" id="SM00385">
    <property type="entry name" value="CYCLIN"/>
    <property type="match status" value="1"/>
</dbReference>
<dbReference type="Pfam" id="PF00134">
    <property type="entry name" value="Cyclin_N"/>
    <property type="match status" value="1"/>
</dbReference>
<evidence type="ECO:0000259" key="2">
    <source>
        <dbReference type="SMART" id="SM00385"/>
    </source>
</evidence>
<dbReference type="FunFam" id="1.10.472.10:FF:000093">
    <property type="entry name" value="Predicted protein"/>
    <property type="match status" value="1"/>
</dbReference>
<evidence type="ECO:0000256" key="1">
    <source>
        <dbReference type="RuleBase" id="RU000383"/>
    </source>
</evidence>
<comment type="similarity">
    <text evidence="1">Belongs to the cyclin family.</text>
</comment>
<reference evidence="3" key="1">
    <citation type="submission" date="2021-01" db="EMBL/GenBank/DDBJ databases">
        <authorList>
            <person name="Corre E."/>
            <person name="Pelletier E."/>
            <person name="Niang G."/>
            <person name="Scheremetjew M."/>
            <person name="Finn R."/>
            <person name="Kale V."/>
            <person name="Holt S."/>
            <person name="Cochrane G."/>
            <person name="Meng A."/>
            <person name="Brown T."/>
            <person name="Cohen L."/>
        </authorList>
    </citation>
    <scope>NUCLEOTIDE SEQUENCE</scope>
    <source>
        <strain evidence="3">CCMP127</strain>
    </source>
</reference>
<dbReference type="Gene3D" id="1.10.472.10">
    <property type="entry name" value="Cyclin-like"/>
    <property type="match status" value="2"/>
</dbReference>
<dbReference type="SUPFAM" id="SSF47954">
    <property type="entry name" value="Cyclin-like"/>
    <property type="match status" value="1"/>
</dbReference>
<name>A0A7S3L7T3_9STRA</name>
<evidence type="ECO:0000313" key="3">
    <source>
        <dbReference type="EMBL" id="CAE0412411.1"/>
    </source>
</evidence>
<dbReference type="EMBL" id="HBIM01011689">
    <property type="protein sequence ID" value="CAE0412411.1"/>
    <property type="molecule type" value="Transcribed_RNA"/>
</dbReference>
<dbReference type="InterPro" id="IPR039361">
    <property type="entry name" value="Cyclin"/>
</dbReference>
<dbReference type="AlphaFoldDB" id="A0A7S3L7T3"/>
<proteinExistence type="inferred from homology"/>
<keyword evidence="1" id="KW-0195">Cyclin</keyword>
<accession>A0A7S3L7T3</accession>
<protein>
    <recommendedName>
        <fullName evidence="2">Cyclin-like domain-containing protein</fullName>
    </recommendedName>
</protein>
<dbReference type="InterPro" id="IPR006671">
    <property type="entry name" value="Cyclin_N"/>
</dbReference>
<dbReference type="InterPro" id="IPR036915">
    <property type="entry name" value="Cyclin-like_sf"/>
</dbReference>